<reference evidence="2" key="1">
    <citation type="journal article" date="2020" name="Fungal Divers.">
        <title>Resolving the Mortierellaceae phylogeny through synthesis of multi-gene phylogenetics and phylogenomics.</title>
        <authorList>
            <person name="Vandepol N."/>
            <person name="Liber J."/>
            <person name="Desiro A."/>
            <person name="Na H."/>
            <person name="Kennedy M."/>
            <person name="Barry K."/>
            <person name="Grigoriev I.V."/>
            <person name="Miller A.N."/>
            <person name="O'Donnell K."/>
            <person name="Stajich J.E."/>
            <person name="Bonito G."/>
        </authorList>
    </citation>
    <scope>NUCLEOTIDE SEQUENCE</scope>
    <source>
        <strain evidence="2">CK1249</strain>
    </source>
</reference>
<evidence type="ECO:0000313" key="3">
    <source>
        <dbReference type="Proteomes" id="UP000738359"/>
    </source>
</evidence>
<dbReference type="AlphaFoldDB" id="A0A9P6IZ00"/>
<dbReference type="Proteomes" id="UP000738359">
    <property type="component" value="Unassembled WGS sequence"/>
</dbReference>
<name>A0A9P6IZ00_MORAP</name>
<feature type="region of interest" description="Disordered" evidence="1">
    <location>
        <begin position="218"/>
        <end position="240"/>
    </location>
</feature>
<feature type="region of interest" description="Disordered" evidence="1">
    <location>
        <begin position="301"/>
        <end position="339"/>
    </location>
</feature>
<dbReference type="OrthoDB" id="2425684at2759"/>
<feature type="non-terminal residue" evidence="2">
    <location>
        <position position="1"/>
    </location>
</feature>
<comment type="caution">
    <text evidence="2">The sequence shown here is derived from an EMBL/GenBank/DDBJ whole genome shotgun (WGS) entry which is preliminary data.</text>
</comment>
<feature type="region of interest" description="Disordered" evidence="1">
    <location>
        <begin position="84"/>
        <end position="106"/>
    </location>
</feature>
<proteinExistence type="predicted"/>
<protein>
    <submittedName>
        <fullName evidence="2">Uncharacterized protein</fullName>
    </submittedName>
</protein>
<evidence type="ECO:0000256" key="1">
    <source>
        <dbReference type="SAM" id="MobiDB-lite"/>
    </source>
</evidence>
<feature type="compositionally biased region" description="Low complexity" evidence="1">
    <location>
        <begin position="311"/>
        <end position="337"/>
    </location>
</feature>
<organism evidence="2 3">
    <name type="scientific">Mortierella alpina</name>
    <name type="common">Oleaginous fungus</name>
    <name type="synonym">Mortierella renispora</name>
    <dbReference type="NCBI Taxonomy" id="64518"/>
    <lineage>
        <taxon>Eukaryota</taxon>
        <taxon>Fungi</taxon>
        <taxon>Fungi incertae sedis</taxon>
        <taxon>Mucoromycota</taxon>
        <taxon>Mortierellomycotina</taxon>
        <taxon>Mortierellomycetes</taxon>
        <taxon>Mortierellales</taxon>
        <taxon>Mortierellaceae</taxon>
        <taxon>Mortierella</taxon>
    </lineage>
</organism>
<feature type="compositionally biased region" description="Polar residues" evidence="1">
    <location>
        <begin position="85"/>
        <end position="105"/>
    </location>
</feature>
<feature type="region of interest" description="Disordered" evidence="1">
    <location>
        <begin position="369"/>
        <end position="389"/>
    </location>
</feature>
<evidence type="ECO:0000313" key="2">
    <source>
        <dbReference type="EMBL" id="KAF9954611.1"/>
    </source>
</evidence>
<feature type="region of interest" description="Disordered" evidence="1">
    <location>
        <begin position="136"/>
        <end position="173"/>
    </location>
</feature>
<accession>A0A9P6IZ00</accession>
<gene>
    <name evidence="2" type="ORF">BGZ70_010503</name>
</gene>
<dbReference type="EMBL" id="JAAAHY010000957">
    <property type="protein sequence ID" value="KAF9954611.1"/>
    <property type="molecule type" value="Genomic_DNA"/>
</dbReference>
<sequence length="498" mass="54692">RSVNDLAWERHHFYQLQQHQEEAMAEQRRVESLRYKQEQQLLQQPQHRDSLHVPELDPVLRTSSLSRITSSSLSAHTAQALGLSRSKSASVTTVRPQSSASTLSPGESGLIRSVVSDCKFLSAGRRLIKRQEAKALASESARTSDTDSQREGATPLPTLMVHSQESTSSLSRKKTLKDFAPSIRSLARRCSSRFCSRPNSFAGSSSDPIVPFPEGKKAIEDPDLRTGHVSPDSFNSAPRSRTARPITVVGFQHLETMSSMRHCSSSKHNSLDSSTLSYGTAPERIPIHRRVTLFRSKTTAHTRAHSACDHTASTAQMNSSTTASSSSSTTLTRPSNSLRLANGRGLDLELFQSRPSADQDREAALGHPVDAPLNAHTGRDSSPVSNIADDEDPQKLARRQVLTLLAMGRKDRVSAKTGQVLPHTPLPLPDAMLSSWTATTTKQQRLSPLALETQDDYELPLQTDAVEALHMGDEDPCERIAFMLVPKSRYAFQPLVVV</sequence>
<keyword evidence="3" id="KW-1185">Reference proteome</keyword>